<organism evidence="2 3">
    <name type="scientific">Solanum commersonii</name>
    <name type="common">Commerson's wild potato</name>
    <name type="synonym">Commerson's nightshade</name>
    <dbReference type="NCBI Taxonomy" id="4109"/>
    <lineage>
        <taxon>Eukaryota</taxon>
        <taxon>Viridiplantae</taxon>
        <taxon>Streptophyta</taxon>
        <taxon>Embryophyta</taxon>
        <taxon>Tracheophyta</taxon>
        <taxon>Spermatophyta</taxon>
        <taxon>Magnoliopsida</taxon>
        <taxon>eudicotyledons</taxon>
        <taxon>Gunneridae</taxon>
        <taxon>Pentapetalae</taxon>
        <taxon>asterids</taxon>
        <taxon>lamiids</taxon>
        <taxon>Solanales</taxon>
        <taxon>Solanaceae</taxon>
        <taxon>Solanoideae</taxon>
        <taxon>Solaneae</taxon>
        <taxon>Solanum</taxon>
    </lineage>
</organism>
<comment type="caution">
    <text evidence="2">The sequence shown here is derived from an EMBL/GenBank/DDBJ whole genome shotgun (WGS) entry which is preliminary data.</text>
</comment>
<accession>A0A9J6AUK0</accession>
<dbReference type="PANTHER" id="PTHR44259:SF37">
    <property type="entry name" value="DUF1618 DOMAIN-CONTAINING PROTEIN"/>
    <property type="match status" value="1"/>
</dbReference>
<sequence>MFLFNQISGKNINLPSVETLLDVNGVIRNSQSGLIESFLDYQSRPRTPQQFSKYIIKRIVVSSSLDDDDCVAMVIYGHYDLLTFCRRPGDANCWIAIDGPLRQYTQIVFHRQKKLFFALTHLRELEAWDLRNDPIKRFLIQSENLGLGNDWPISLEDEDDLERKSLYCWHTDYLVYDDQTHELLIVTRYTTTAIDQENETLILPVDNLDDQYPYQTLVFDVFKLDFINDDHVKLQYLHDLVIVHSSLAPIPVLLFQQPNFLNYDYKERSISSCYYPIDLDKLQRILPAPIWFIPRVDAECLA</sequence>
<evidence type="ECO:0000313" key="3">
    <source>
        <dbReference type="Proteomes" id="UP000824120"/>
    </source>
</evidence>
<keyword evidence="3" id="KW-1185">Reference proteome</keyword>
<gene>
    <name evidence="2" type="ORF">H5410_013326</name>
</gene>
<dbReference type="AlphaFoldDB" id="A0A9J6AUK0"/>
<dbReference type="InterPro" id="IPR050942">
    <property type="entry name" value="F-box_BR-signaling"/>
</dbReference>
<dbReference type="Pfam" id="PF03478">
    <property type="entry name" value="Beta-prop_KIB1-4"/>
    <property type="match status" value="1"/>
</dbReference>
<dbReference type="PANTHER" id="PTHR44259">
    <property type="entry name" value="OS07G0183000 PROTEIN-RELATED"/>
    <property type="match status" value="1"/>
</dbReference>
<evidence type="ECO:0000259" key="1">
    <source>
        <dbReference type="Pfam" id="PF03478"/>
    </source>
</evidence>
<dbReference type="InterPro" id="IPR005174">
    <property type="entry name" value="KIB1-4_b-propeller"/>
</dbReference>
<dbReference type="OrthoDB" id="642536at2759"/>
<feature type="domain" description="KIB1-4 beta-propeller" evidence="1">
    <location>
        <begin position="1"/>
        <end position="243"/>
    </location>
</feature>
<name>A0A9J6AUK0_SOLCO</name>
<protein>
    <recommendedName>
        <fullName evidence="1">KIB1-4 beta-propeller domain-containing protein</fullName>
    </recommendedName>
</protein>
<proteinExistence type="predicted"/>
<evidence type="ECO:0000313" key="2">
    <source>
        <dbReference type="EMBL" id="KAG5628108.1"/>
    </source>
</evidence>
<reference evidence="2 3" key="1">
    <citation type="submission" date="2020-09" db="EMBL/GenBank/DDBJ databases">
        <title>De no assembly of potato wild relative species, Solanum commersonii.</title>
        <authorList>
            <person name="Cho K."/>
        </authorList>
    </citation>
    <scope>NUCLEOTIDE SEQUENCE [LARGE SCALE GENOMIC DNA]</scope>
    <source>
        <strain evidence="2">LZ3.2</strain>
        <tissue evidence="2">Leaf</tissue>
    </source>
</reference>
<dbReference type="Proteomes" id="UP000824120">
    <property type="component" value="Chromosome 2"/>
</dbReference>
<dbReference type="EMBL" id="JACXVP010000002">
    <property type="protein sequence ID" value="KAG5628108.1"/>
    <property type="molecule type" value="Genomic_DNA"/>
</dbReference>